<dbReference type="InterPro" id="IPR029044">
    <property type="entry name" value="Nucleotide-diphossugar_trans"/>
</dbReference>
<organism evidence="13 14">
    <name type="scientific">Rossellomorea marisflavi</name>
    <dbReference type="NCBI Taxonomy" id="189381"/>
    <lineage>
        <taxon>Bacteria</taxon>
        <taxon>Bacillati</taxon>
        <taxon>Bacillota</taxon>
        <taxon>Bacilli</taxon>
        <taxon>Bacillales</taxon>
        <taxon>Bacillaceae</taxon>
        <taxon>Rossellomorea</taxon>
    </lineage>
</organism>
<evidence type="ECO:0000313" key="13">
    <source>
        <dbReference type="EMBL" id="KON91734.1"/>
    </source>
</evidence>
<evidence type="ECO:0000256" key="9">
    <source>
        <dbReference type="ARBA" id="ARBA00038120"/>
    </source>
</evidence>
<gene>
    <name evidence="13" type="ORF">AF331_04350</name>
</gene>
<comment type="similarity">
    <text evidence="9">Belongs to the glycosyltransferase 2 family. CrtQ subfamily.</text>
</comment>
<comment type="caution">
    <text evidence="13">The sequence shown here is derived from an EMBL/GenBank/DDBJ whole genome shotgun (WGS) entry which is preliminary data.</text>
</comment>
<keyword evidence="4" id="KW-0808">Transferase</keyword>
<dbReference type="GO" id="GO:0016757">
    <property type="term" value="F:glycosyltransferase activity"/>
    <property type="evidence" value="ECO:0007669"/>
    <property type="project" value="UniProtKB-KW"/>
</dbReference>
<evidence type="ECO:0000256" key="8">
    <source>
        <dbReference type="ARBA" id="ARBA00037904"/>
    </source>
</evidence>
<evidence type="ECO:0000256" key="6">
    <source>
        <dbReference type="ARBA" id="ARBA00023136"/>
    </source>
</evidence>
<dbReference type="AlphaFoldDB" id="A0A0M0GPG3"/>
<accession>A0A0M0GPG3</accession>
<dbReference type="PANTHER" id="PTHR43646:SF2">
    <property type="entry name" value="GLYCOSYLTRANSFERASE 2-LIKE DOMAIN-CONTAINING PROTEIN"/>
    <property type="match status" value="1"/>
</dbReference>
<evidence type="ECO:0000256" key="11">
    <source>
        <dbReference type="SAM" id="Phobius"/>
    </source>
</evidence>
<dbReference type="Gene3D" id="3.90.550.10">
    <property type="entry name" value="Spore Coat Polysaccharide Biosynthesis Protein SpsA, Chain A"/>
    <property type="match status" value="1"/>
</dbReference>
<dbReference type="OrthoDB" id="9806525at2"/>
<evidence type="ECO:0000256" key="4">
    <source>
        <dbReference type="ARBA" id="ARBA00022679"/>
    </source>
</evidence>
<feature type="transmembrane region" description="Helical" evidence="11">
    <location>
        <begin position="321"/>
        <end position="343"/>
    </location>
</feature>
<reference evidence="14" key="1">
    <citation type="submission" date="2015-07" db="EMBL/GenBank/DDBJ databases">
        <title>Fjat-14235 jcm11544.</title>
        <authorList>
            <person name="Liu B."/>
            <person name="Wang J."/>
            <person name="Zhu Y."/>
            <person name="Liu G."/>
            <person name="Chen Q."/>
            <person name="Chen Z."/>
            <person name="Lan J."/>
            <person name="Che J."/>
            <person name="Ge C."/>
            <person name="Shi H."/>
            <person name="Pan Z."/>
            <person name="Liu X."/>
        </authorList>
    </citation>
    <scope>NUCLEOTIDE SEQUENCE [LARGE SCALE GENOMIC DNA]</scope>
    <source>
        <strain evidence="14">JCM 11544</strain>
    </source>
</reference>
<evidence type="ECO:0000259" key="12">
    <source>
        <dbReference type="Pfam" id="PF00535"/>
    </source>
</evidence>
<dbReference type="Pfam" id="PF00535">
    <property type="entry name" value="Glycos_transf_2"/>
    <property type="match status" value="1"/>
</dbReference>
<sequence length="365" mass="40872">MILWITAILLTFVLFPKVHRLKKEIHVQKAFLVKKCSVIIPARNEEHTISRLLESLSTQLATPFEVIVVNDGSTDRTKEVASSYGVQIVDAPPPPEGWAGKTWACWNGAKVARGDTLIFLDSDTWLGSSGLLKLCEAYEEQHSSGILTIQPYHVMKHSHEPFSLFFQLIIMASVHFLGRARGGYGQCMICSRESYERLGGHEDMRQEVVEHYSFAKKASGSGERVRALSGKGAVNMRMYEGGIKELIAGWSKSFASGAKSGQPLATIVTCVWIGTMVSLLAQGFDRVMEAPYVYIGGYGILALQLYLIARMIGNFSLLDTLLFPVHLLFFLLVFTHSFLQTFLKRKVKWKGRYIVLDKGKDEKMK</sequence>
<feature type="transmembrane region" description="Helical" evidence="11">
    <location>
        <begin position="292"/>
        <end position="309"/>
    </location>
</feature>
<dbReference type="Proteomes" id="UP000037405">
    <property type="component" value="Unassembled WGS sequence"/>
</dbReference>
<feature type="domain" description="Glycosyltransferase 2-like" evidence="12">
    <location>
        <begin position="37"/>
        <end position="163"/>
    </location>
</feature>
<protein>
    <recommendedName>
        <fullName evidence="10">4,4'-diaponeurosporenoate glycosyltransferase</fullName>
    </recommendedName>
</protein>
<evidence type="ECO:0000256" key="7">
    <source>
        <dbReference type="ARBA" id="ARBA00037281"/>
    </source>
</evidence>
<evidence type="ECO:0000256" key="2">
    <source>
        <dbReference type="ARBA" id="ARBA00022475"/>
    </source>
</evidence>
<dbReference type="GO" id="GO:0016117">
    <property type="term" value="P:carotenoid biosynthetic process"/>
    <property type="evidence" value="ECO:0007669"/>
    <property type="project" value="UniProtKB-KW"/>
</dbReference>
<evidence type="ECO:0000256" key="3">
    <source>
        <dbReference type="ARBA" id="ARBA00022676"/>
    </source>
</evidence>
<proteinExistence type="inferred from homology"/>
<dbReference type="GO" id="GO:0005886">
    <property type="term" value="C:plasma membrane"/>
    <property type="evidence" value="ECO:0007669"/>
    <property type="project" value="UniProtKB-SubCell"/>
</dbReference>
<comment type="subcellular location">
    <subcellularLocation>
        <location evidence="1">Cell membrane</location>
    </subcellularLocation>
</comment>
<keyword evidence="2" id="KW-1003">Cell membrane</keyword>
<feature type="transmembrane region" description="Helical" evidence="11">
    <location>
        <begin position="261"/>
        <end position="280"/>
    </location>
</feature>
<keyword evidence="11" id="KW-0812">Transmembrane</keyword>
<keyword evidence="11" id="KW-1133">Transmembrane helix</keyword>
<evidence type="ECO:0000256" key="10">
    <source>
        <dbReference type="ARBA" id="ARBA00040345"/>
    </source>
</evidence>
<dbReference type="InterPro" id="IPR001173">
    <property type="entry name" value="Glyco_trans_2-like"/>
</dbReference>
<name>A0A0M0GPG3_9BACI</name>
<comment type="function">
    <text evidence="7">Catalyzes the glycosylation of 4,4'-diaponeurosporenoate, i.e. the esterification of glucose at the C1'' position with the carboxyl group of 4,4'-diaponeurosporenic acid, to form glycosyl-4,4'-diaponeurosporenoate. This is a step in the biosynthesis of staphyloxanthin, an orange pigment present in most staphylococci strains.</text>
</comment>
<evidence type="ECO:0000256" key="5">
    <source>
        <dbReference type="ARBA" id="ARBA00022746"/>
    </source>
</evidence>
<evidence type="ECO:0000313" key="14">
    <source>
        <dbReference type="Proteomes" id="UP000037405"/>
    </source>
</evidence>
<keyword evidence="6 11" id="KW-0472">Membrane</keyword>
<dbReference type="STRING" id="189381.GCA_900166615_03422"/>
<dbReference type="RefSeq" id="WP_053426923.1">
    <property type="nucleotide sequence ID" value="NZ_JAUKEH010000001.1"/>
</dbReference>
<dbReference type="PATRIC" id="fig|189381.12.peg.987"/>
<keyword evidence="14" id="KW-1185">Reference proteome</keyword>
<dbReference type="EMBL" id="LGUE01000001">
    <property type="protein sequence ID" value="KON91734.1"/>
    <property type="molecule type" value="Genomic_DNA"/>
</dbReference>
<evidence type="ECO:0000256" key="1">
    <source>
        <dbReference type="ARBA" id="ARBA00004236"/>
    </source>
</evidence>
<keyword evidence="3" id="KW-0328">Glycosyltransferase</keyword>
<dbReference type="PANTHER" id="PTHR43646">
    <property type="entry name" value="GLYCOSYLTRANSFERASE"/>
    <property type="match status" value="1"/>
</dbReference>
<dbReference type="SUPFAM" id="SSF53448">
    <property type="entry name" value="Nucleotide-diphospho-sugar transferases"/>
    <property type="match status" value="1"/>
</dbReference>
<comment type="pathway">
    <text evidence="8">Carotenoid biosynthesis; staphyloxanthin biosynthesis; staphyloxanthin from farnesyl diphosphate: step 4/5.</text>
</comment>
<keyword evidence="5" id="KW-0125">Carotenoid biosynthesis</keyword>